<dbReference type="InterPro" id="IPR050179">
    <property type="entry name" value="Trans_hexapeptide_repeat"/>
</dbReference>
<sequence>MTNPIVGENVIIKANVTFGENVTIGNNVIIYEGTQIGQNVIIQDNSVIGKQPTRAKNSILPEVKKLPPAIIGAGCTIGTSSIIYANAIIADEVFIADLATVRERVTVGKRTIIGRGVSVENDCTIGEKCKLETNCYITAYSELGDYVFVAPCVVTTNDNYMARSKERLKHFKGVTIKTGGRIGANATILPGKVIHEDGAIAAASTVTKDVEQAKIVVGSPAKVLRDVPETQLLKNQD</sequence>
<dbReference type="Proteomes" id="UP001526147">
    <property type="component" value="Unassembled WGS sequence"/>
</dbReference>
<accession>A0ABT3DCG7</accession>
<dbReference type="InterPro" id="IPR001451">
    <property type="entry name" value="Hexapep"/>
</dbReference>
<evidence type="ECO:0000313" key="2">
    <source>
        <dbReference type="Proteomes" id="UP001526147"/>
    </source>
</evidence>
<dbReference type="SUPFAM" id="SSF51161">
    <property type="entry name" value="Trimeric LpxA-like enzymes"/>
    <property type="match status" value="1"/>
</dbReference>
<reference evidence="1 2" key="1">
    <citation type="submission" date="2022-10" db="EMBL/GenBank/DDBJ databases">
        <title>Draft genome assembly of moderately radiation resistant bacterium Metabacillus halosaccharovorans.</title>
        <authorList>
            <person name="Pal S."/>
            <person name="Gopinathan A."/>
        </authorList>
    </citation>
    <scope>NUCLEOTIDE SEQUENCE [LARGE SCALE GENOMIC DNA]</scope>
    <source>
        <strain evidence="1 2">VITHBRA001</strain>
    </source>
</reference>
<proteinExistence type="predicted"/>
<dbReference type="CDD" id="cd03358">
    <property type="entry name" value="LbH_WxcM_N_like"/>
    <property type="match status" value="1"/>
</dbReference>
<protein>
    <submittedName>
        <fullName evidence="1">Acetyltransferase</fullName>
    </submittedName>
</protein>
<dbReference type="EMBL" id="JAOYEY010000023">
    <property type="protein sequence ID" value="MCV9884748.1"/>
    <property type="molecule type" value="Genomic_DNA"/>
</dbReference>
<dbReference type="RefSeq" id="WP_264141663.1">
    <property type="nucleotide sequence ID" value="NZ_JAOYEY010000023.1"/>
</dbReference>
<keyword evidence="2" id="KW-1185">Reference proteome</keyword>
<evidence type="ECO:0000313" key="1">
    <source>
        <dbReference type="EMBL" id="MCV9884748.1"/>
    </source>
</evidence>
<dbReference type="InterPro" id="IPR011004">
    <property type="entry name" value="Trimer_LpxA-like_sf"/>
</dbReference>
<dbReference type="PANTHER" id="PTHR43300">
    <property type="entry name" value="ACETYLTRANSFERASE"/>
    <property type="match status" value="1"/>
</dbReference>
<dbReference type="Pfam" id="PF14602">
    <property type="entry name" value="Hexapep_2"/>
    <property type="match status" value="1"/>
</dbReference>
<gene>
    <name evidence="1" type="ORF">OIH86_03715</name>
</gene>
<name>A0ABT3DCG7_9BACI</name>
<comment type="caution">
    <text evidence="1">The sequence shown here is derived from an EMBL/GenBank/DDBJ whole genome shotgun (WGS) entry which is preliminary data.</text>
</comment>
<dbReference type="Gene3D" id="2.160.10.10">
    <property type="entry name" value="Hexapeptide repeat proteins"/>
    <property type="match status" value="2"/>
</dbReference>
<organism evidence="1 2">
    <name type="scientific">Metabacillus halosaccharovorans</name>
    <dbReference type="NCBI Taxonomy" id="930124"/>
    <lineage>
        <taxon>Bacteria</taxon>
        <taxon>Bacillati</taxon>
        <taxon>Bacillota</taxon>
        <taxon>Bacilli</taxon>
        <taxon>Bacillales</taxon>
        <taxon>Bacillaceae</taxon>
        <taxon>Metabacillus</taxon>
    </lineage>
</organism>
<dbReference type="PANTHER" id="PTHR43300:SF4">
    <property type="entry name" value="ACYL-[ACYL-CARRIER-PROTEIN]--UDP-N-ACETYLGLUCOSAMINE O-ACYLTRANSFERASE"/>
    <property type="match status" value="1"/>
</dbReference>
<dbReference type="Pfam" id="PF00132">
    <property type="entry name" value="Hexapep"/>
    <property type="match status" value="1"/>
</dbReference>